<organism evidence="1 2">
    <name type="scientific">Diphasiastrum complanatum</name>
    <name type="common">Issler's clubmoss</name>
    <name type="synonym">Lycopodium complanatum</name>
    <dbReference type="NCBI Taxonomy" id="34168"/>
    <lineage>
        <taxon>Eukaryota</taxon>
        <taxon>Viridiplantae</taxon>
        <taxon>Streptophyta</taxon>
        <taxon>Embryophyta</taxon>
        <taxon>Tracheophyta</taxon>
        <taxon>Lycopodiopsida</taxon>
        <taxon>Lycopodiales</taxon>
        <taxon>Lycopodiaceae</taxon>
        <taxon>Lycopodioideae</taxon>
        <taxon>Diphasiastrum</taxon>
    </lineage>
</organism>
<gene>
    <name evidence="1" type="ORF">O6H91_06G068500</name>
</gene>
<proteinExistence type="predicted"/>
<evidence type="ECO:0000313" key="1">
    <source>
        <dbReference type="EMBL" id="KAJ7552743.1"/>
    </source>
</evidence>
<reference evidence="2" key="1">
    <citation type="journal article" date="2024" name="Proc. Natl. Acad. Sci. U.S.A.">
        <title>Extraordinary preservation of gene collinearity over three hundred million years revealed in homosporous lycophytes.</title>
        <authorList>
            <person name="Li C."/>
            <person name="Wickell D."/>
            <person name="Kuo L.Y."/>
            <person name="Chen X."/>
            <person name="Nie B."/>
            <person name="Liao X."/>
            <person name="Peng D."/>
            <person name="Ji J."/>
            <person name="Jenkins J."/>
            <person name="Williams M."/>
            <person name="Shu S."/>
            <person name="Plott C."/>
            <person name="Barry K."/>
            <person name="Rajasekar S."/>
            <person name="Grimwood J."/>
            <person name="Han X."/>
            <person name="Sun S."/>
            <person name="Hou Z."/>
            <person name="He W."/>
            <person name="Dai G."/>
            <person name="Sun C."/>
            <person name="Schmutz J."/>
            <person name="Leebens-Mack J.H."/>
            <person name="Li F.W."/>
            <person name="Wang L."/>
        </authorList>
    </citation>
    <scope>NUCLEOTIDE SEQUENCE [LARGE SCALE GENOMIC DNA]</scope>
    <source>
        <strain evidence="2">cv. PW_Plant_1</strain>
    </source>
</reference>
<name>A0ACC2DEW5_DIPCM</name>
<accession>A0ACC2DEW5</accession>
<dbReference type="EMBL" id="CM055097">
    <property type="protein sequence ID" value="KAJ7552743.1"/>
    <property type="molecule type" value="Genomic_DNA"/>
</dbReference>
<sequence length="489" mass="56027">MDMEEHSEEKSHSHRQHRKRKSRNKMEVQMDFVAHKDGHVAPFVAYFPTGFDPLKSEQQQNQHQQDEDEEQVDMLHTQVLYNTEKFKNRQQQLIVRPQGKVDFVGTNYSGEGATWQPCNYALGVFDKESKTLKLVSIAGGKIFRMEPRVAGADYGFLNIADEVNEIKEEVTAETLRAKRNLLLTAFGTQRSRLRMQRYERGIVKGEALGNSKEIHNLLLDASQNTSLMTNKEVLAQANAGVVRNIPPYDISATSPENAYPLDKIITQEDWSSLVVKELMKAARKQDAEEALRKEKGYSNFILNRLHKLRVEGDSKGNERRAHMMLYLQYLLSFFNIPQHVLARASDPWGATGMFQDAKAVDLGSLLGMPPTITAKLLKLFTENGKSTSENTFRRHRSHEHINLLISYILVLGLKIDSFEMDPYDLAVELKMTISQIRPHFLELGSKFETLKPTEKDTIDVNSNKMKYKVTLPVPLQFPKLIPSRQKRKR</sequence>
<dbReference type="Proteomes" id="UP001162992">
    <property type="component" value="Chromosome 6"/>
</dbReference>
<protein>
    <submittedName>
        <fullName evidence="1">Uncharacterized protein</fullName>
    </submittedName>
</protein>
<keyword evidence="2" id="KW-1185">Reference proteome</keyword>
<comment type="caution">
    <text evidence="1">The sequence shown here is derived from an EMBL/GenBank/DDBJ whole genome shotgun (WGS) entry which is preliminary data.</text>
</comment>
<evidence type="ECO:0000313" key="2">
    <source>
        <dbReference type="Proteomes" id="UP001162992"/>
    </source>
</evidence>